<proteinExistence type="predicted"/>
<gene>
    <name evidence="2" type="ORF">SAMN02910280_2237</name>
</gene>
<organism evidence="2 3">
    <name type="scientific">Ruminococcus flavefaciens</name>
    <dbReference type="NCBI Taxonomy" id="1265"/>
    <lineage>
        <taxon>Bacteria</taxon>
        <taxon>Bacillati</taxon>
        <taxon>Bacillota</taxon>
        <taxon>Clostridia</taxon>
        <taxon>Eubacteriales</taxon>
        <taxon>Oscillospiraceae</taxon>
        <taxon>Ruminococcus</taxon>
    </lineage>
</organism>
<protein>
    <recommendedName>
        <fullName evidence="1">DUF4340 domain-containing protein</fullName>
    </recommendedName>
</protein>
<dbReference type="Proteomes" id="UP000183461">
    <property type="component" value="Unassembled WGS sequence"/>
</dbReference>
<dbReference type="Pfam" id="PF14238">
    <property type="entry name" value="DUF4340"/>
    <property type="match status" value="1"/>
</dbReference>
<dbReference type="RefSeq" id="WP_072300465.1">
    <property type="nucleotide sequence ID" value="NZ_FPIP01000005.1"/>
</dbReference>
<accession>A0A1K1NSC5</accession>
<evidence type="ECO:0000259" key="1">
    <source>
        <dbReference type="Pfam" id="PF14238"/>
    </source>
</evidence>
<dbReference type="AlphaFoldDB" id="A0A1K1NSC5"/>
<feature type="domain" description="DUF4340" evidence="1">
    <location>
        <begin position="102"/>
        <end position="302"/>
    </location>
</feature>
<sequence>MKKQAKGIIALSAVLAAMLGGGFAYMKLNPSETEGHRGGSSSSSAPELLATEANGQGTVLVSDGTEDAVVKSVTVKNSSGELNVIMKSAPDKENNKGAVYTLDGYTDLDVNTAMVGTLANNANGMQAAALVAEGCTDLAKYGLASPSAEVELTYESGTKVKFLVGDTAPSSDNTYLMVDDGRKDVYTVNTSTVANYSNSSKDFIEKTILEKPADDEMPEVESLRIEREDIDYDILIKYDRDKTDAHAGGTSSPHKLVEPTDSYLTVEKATDIISGMFGLYASDIHALHCTEADIAEAGLDKPFCKVTMDCDDGKSHVLLLGKVFADENGGKCAYGMLEGGKVIYTVSESSAKWLTVTPSDICSRMIIASYVWNITELSVSGGGESAEFKIEPKDKDNIPESPKAEDFNVTKDGKEFDSERYRLFYSFLVSTNGEEFALDAPVPEGEPEVSVTIKDEQLGKTIKYDFYEDTFMRSLIVIDGKSKYYCTKSYVDTLKENIKRISTGEDYITTW</sequence>
<evidence type="ECO:0000313" key="3">
    <source>
        <dbReference type="Proteomes" id="UP000183461"/>
    </source>
</evidence>
<reference evidence="2 3" key="1">
    <citation type="submission" date="2016-11" db="EMBL/GenBank/DDBJ databases">
        <authorList>
            <person name="Jaros S."/>
            <person name="Januszkiewicz K."/>
            <person name="Wedrychowicz H."/>
        </authorList>
    </citation>
    <scope>NUCLEOTIDE SEQUENCE [LARGE SCALE GENOMIC DNA]</scope>
    <source>
        <strain evidence="2 3">YL228</strain>
    </source>
</reference>
<dbReference type="EMBL" id="FPIP01000005">
    <property type="protein sequence ID" value="SFW38376.1"/>
    <property type="molecule type" value="Genomic_DNA"/>
</dbReference>
<evidence type="ECO:0000313" key="2">
    <source>
        <dbReference type="EMBL" id="SFW38376.1"/>
    </source>
</evidence>
<dbReference type="InterPro" id="IPR025641">
    <property type="entry name" value="DUF4340"/>
</dbReference>
<name>A0A1K1NSC5_RUMFL</name>